<dbReference type="InterPro" id="IPR050286">
    <property type="entry name" value="G_neg_Bact_CarbUptk_Porin"/>
</dbReference>
<dbReference type="SUPFAM" id="SSF56935">
    <property type="entry name" value="Porins"/>
    <property type="match status" value="1"/>
</dbReference>
<keyword evidence="5" id="KW-0812">Transmembrane</keyword>
<dbReference type="AlphaFoldDB" id="A0A0T7D7A3"/>
<dbReference type="OrthoDB" id="106611at2"/>
<evidence type="ECO:0000256" key="1">
    <source>
        <dbReference type="ARBA" id="ARBA00004571"/>
    </source>
</evidence>
<evidence type="ECO:0000256" key="5">
    <source>
        <dbReference type="ARBA" id="ARBA00022692"/>
    </source>
</evidence>
<keyword evidence="9" id="KW-0998">Cell outer membrane</keyword>
<dbReference type="InterPro" id="IPR003192">
    <property type="entry name" value="Porin_LamB"/>
</dbReference>
<evidence type="ECO:0000256" key="4">
    <source>
        <dbReference type="ARBA" id="ARBA00022452"/>
    </source>
</evidence>
<name>A0A0T7D7A3_9VIBR</name>
<dbReference type="Gene3D" id="2.40.170.10">
    <property type="entry name" value="Porin, LamB type"/>
    <property type="match status" value="1"/>
</dbReference>
<keyword evidence="3" id="KW-0813">Transport</keyword>
<comment type="subcellular location">
    <subcellularLocation>
        <location evidence="1">Cell outer membrane</location>
        <topology evidence="1">Multi-pass membrane protein</topology>
    </subcellularLocation>
</comment>
<accession>A0A0T7D7A3</accession>
<evidence type="ECO:0000256" key="9">
    <source>
        <dbReference type="ARBA" id="ARBA00023237"/>
    </source>
</evidence>
<keyword evidence="10" id="KW-0732">Signal</keyword>
<comment type="caution">
    <text evidence="12">The sequence shown here is derived from an EMBL/GenBank/DDBJ whole genome shotgun (WGS) entry which is preliminary data.</text>
</comment>
<evidence type="ECO:0000313" key="11">
    <source>
        <dbReference type="EMBL" id="CDT28302.1"/>
    </source>
</evidence>
<dbReference type="Pfam" id="PF02264">
    <property type="entry name" value="LamB"/>
    <property type="match status" value="1"/>
</dbReference>
<evidence type="ECO:0000256" key="3">
    <source>
        <dbReference type="ARBA" id="ARBA00022448"/>
    </source>
</evidence>
<dbReference type="Proteomes" id="UP000049495">
    <property type="component" value="Unassembled WGS sequence"/>
</dbReference>
<dbReference type="GO" id="GO:0009279">
    <property type="term" value="C:cell outer membrane"/>
    <property type="evidence" value="ECO:0007669"/>
    <property type="project" value="UniProtKB-SubCell"/>
</dbReference>
<feature type="signal peptide" evidence="10">
    <location>
        <begin position="1"/>
        <end position="25"/>
    </location>
</feature>
<dbReference type="EMBL" id="CCJX01000090">
    <property type="protein sequence ID" value="CDT28302.1"/>
    <property type="molecule type" value="Genomic_DNA"/>
</dbReference>
<keyword evidence="6" id="KW-0406">Ion transport</keyword>
<evidence type="ECO:0000256" key="6">
    <source>
        <dbReference type="ARBA" id="ARBA00023065"/>
    </source>
</evidence>
<reference evidence="14" key="2">
    <citation type="submission" date="2014-06" db="EMBL/GenBank/DDBJ databases">
        <authorList>
            <person name="Le Roux Frederique"/>
        </authorList>
    </citation>
    <scope>NUCLEOTIDE SEQUENCE [LARGE SCALE GENOMIC DNA]</scope>
    <source>
        <strain evidence="14">J5-5</strain>
    </source>
</reference>
<proteinExistence type="inferred from homology"/>
<evidence type="ECO:0000313" key="12">
    <source>
        <dbReference type="EMBL" id="CDT46773.1"/>
    </source>
</evidence>
<keyword evidence="8" id="KW-0472">Membrane</keyword>
<dbReference type="InterPro" id="IPR036998">
    <property type="entry name" value="Porin_LamB_sf"/>
</dbReference>
<keyword evidence="7" id="KW-0626">Porin</keyword>
<keyword evidence="13" id="KW-1185">Reference proteome</keyword>
<dbReference type="GO" id="GO:0015288">
    <property type="term" value="F:porin activity"/>
    <property type="evidence" value="ECO:0007669"/>
    <property type="project" value="UniProtKB-KW"/>
</dbReference>
<protein>
    <submittedName>
        <fullName evidence="12">Maltoporin</fullName>
    </submittedName>
</protein>
<dbReference type="PANTHER" id="PTHR38762">
    <property type="entry name" value="CRYPTIC OUTER MEMBRANE PORIN BGLH-RELATED"/>
    <property type="match status" value="1"/>
</dbReference>
<evidence type="ECO:0000256" key="8">
    <source>
        <dbReference type="ARBA" id="ARBA00023136"/>
    </source>
</evidence>
<reference evidence="12 13" key="1">
    <citation type="submission" date="2014-06" db="EMBL/GenBank/DDBJ databases">
        <authorList>
            <person name="Le Roux F."/>
        </authorList>
    </citation>
    <scope>NUCLEOTIDE SEQUENCE</scope>
    <source>
        <strain evidence="11 13">J5-4</strain>
        <strain evidence="12">J5-5</strain>
    </source>
</reference>
<dbReference type="GO" id="GO:0015144">
    <property type="term" value="F:carbohydrate transmembrane transporter activity"/>
    <property type="evidence" value="ECO:0007669"/>
    <property type="project" value="TreeGrafter"/>
</dbReference>
<dbReference type="PANTHER" id="PTHR38762:SF1">
    <property type="entry name" value="CRYPTIC OUTER MEMBRANE PORIN BGLH-RELATED"/>
    <property type="match status" value="1"/>
</dbReference>
<comment type="similarity">
    <text evidence="2">Belongs to the porin LamB (TC 1.B.3) family.</text>
</comment>
<feature type="chain" id="PRO_5044546976" evidence="10">
    <location>
        <begin position="26"/>
        <end position="443"/>
    </location>
</feature>
<organism evidence="12 14">
    <name type="scientific">Vibrio crassostreae</name>
    <dbReference type="NCBI Taxonomy" id="246167"/>
    <lineage>
        <taxon>Bacteria</taxon>
        <taxon>Pseudomonadati</taxon>
        <taxon>Pseudomonadota</taxon>
        <taxon>Gammaproteobacteria</taxon>
        <taxon>Vibrionales</taxon>
        <taxon>Vibrionaceae</taxon>
        <taxon>Vibrio</taxon>
    </lineage>
</organism>
<dbReference type="EMBL" id="CCJV01000093">
    <property type="protein sequence ID" value="CDT46773.1"/>
    <property type="molecule type" value="Genomic_DNA"/>
</dbReference>
<dbReference type="Proteomes" id="UP000049077">
    <property type="component" value="Unassembled WGS sequence"/>
</dbReference>
<gene>
    <name evidence="11" type="ORF">VCR4J5_180046</name>
    <name evidence="12" type="ORF">VCR5J5_330064</name>
</gene>
<dbReference type="GO" id="GO:0015774">
    <property type="term" value="P:polysaccharide transport"/>
    <property type="evidence" value="ECO:0007669"/>
    <property type="project" value="TreeGrafter"/>
</dbReference>
<evidence type="ECO:0000256" key="2">
    <source>
        <dbReference type="ARBA" id="ARBA00007055"/>
    </source>
</evidence>
<dbReference type="GO" id="GO:0006811">
    <property type="term" value="P:monoatomic ion transport"/>
    <property type="evidence" value="ECO:0007669"/>
    <property type="project" value="UniProtKB-KW"/>
</dbReference>
<sequence>MKLSKLTLACLVATAGLSTVPTAYAEKSDGFEFHGYFRAGVLFSENDDFKRAKFPASKERLGRLGVESDSHFEVALQKNFENDGGQKIRIKTRAAANNAEYATNQLGANADATNSEIGMAETFVEFEGVSETGVVWGGKRFYGKDNYIFMTDFFYTDMSGTGVGIEGVELGGNKWDFAYIASDDSGDTSFWGDSNNIMHALHAGVNFGSVELHAMAKYMPDNMVDLGFGNGPEAFAENGYEMTAIVHTESVFGLSDKGFTKYIAQAGKGLGSGNLLGGTLTTYNTYKPGSDYQSWLTTGTGCGTSCLKAVDENDVSLRALAWGGYFFENGVNIFHSLQTQYNDFDNGDTDGWVSAMVRPTFPISENFFIATEAGYMYNYEDRNGESKNSYDYKLTVAPTLVVHSGFGPSPEIRFMASYLDGEMQDGTGKEGDFVVGIQADMWW</sequence>
<dbReference type="GeneID" id="93900505"/>
<evidence type="ECO:0000313" key="13">
    <source>
        <dbReference type="Proteomes" id="UP000049077"/>
    </source>
</evidence>
<evidence type="ECO:0000313" key="14">
    <source>
        <dbReference type="Proteomes" id="UP000049495"/>
    </source>
</evidence>
<evidence type="ECO:0000256" key="10">
    <source>
        <dbReference type="SAM" id="SignalP"/>
    </source>
</evidence>
<keyword evidence="4" id="KW-1134">Transmembrane beta strand</keyword>
<evidence type="ECO:0000256" key="7">
    <source>
        <dbReference type="ARBA" id="ARBA00023114"/>
    </source>
</evidence>
<dbReference type="RefSeq" id="WP_048659629.1">
    <property type="nucleotide sequence ID" value="NZ_AP025476.1"/>
</dbReference>
<dbReference type="GO" id="GO:0046930">
    <property type="term" value="C:pore complex"/>
    <property type="evidence" value="ECO:0007669"/>
    <property type="project" value="UniProtKB-KW"/>
</dbReference>